<dbReference type="Gene3D" id="6.10.250.2140">
    <property type="match status" value="1"/>
</dbReference>
<gene>
    <name evidence="3" type="ORF">E4P82_00790</name>
</gene>
<proteinExistence type="predicted"/>
<feature type="region of interest" description="Disordered" evidence="1">
    <location>
        <begin position="206"/>
        <end position="227"/>
    </location>
</feature>
<name>A0ABX1TJ12_9GAMM</name>
<sequence>MMNIRKTLLTVTGVAFVSLSLTALAVEHSTNERAFMRLSEDGSKAARTISLARVAIFDGQTQEAKTLVEQAKTALGAAAKDADKLAIKAPKHDDLGPMVPIDARLTMADVYTLTPEKKAEIDKVNEHLKKGETKKALEVLRPIDVQLTLTSLFMPLDPTAKAVDQAGKLLADDKYYEANLALKKAEDSWVTDSQSFVDYLEKLPDSGKGTAHAAPASSSETASKKIGKVTERPALLFSNPSRREGYNSKYLQTHFMRWPWRSPPVQSSLPSAPPAPPLPPRCGGSCAPAAYKPPAPPTRSAASPAASHRRSPNRSADGFPPPRPPPAPRESHPAPSPAWSSRSGVAAGSPLPVPLPVDPIRSVAIGWRIPRSGCRSW</sequence>
<dbReference type="Gene3D" id="1.20.120.1940">
    <property type="entry name" value="YfdX protein domain"/>
    <property type="match status" value="1"/>
</dbReference>
<protein>
    <submittedName>
        <fullName evidence="3">YfdX family protein</fullName>
    </submittedName>
</protein>
<dbReference type="Proteomes" id="UP000760480">
    <property type="component" value="Unassembled WGS sequence"/>
</dbReference>
<dbReference type="Pfam" id="PF10938">
    <property type="entry name" value="YfdX"/>
    <property type="match status" value="1"/>
</dbReference>
<accession>A0ABX1TJ12</accession>
<dbReference type="EMBL" id="SPMZ01000003">
    <property type="protein sequence ID" value="NMQ17865.1"/>
    <property type="molecule type" value="Genomic_DNA"/>
</dbReference>
<comment type="caution">
    <text evidence="3">The sequence shown here is derived from an EMBL/GenBank/DDBJ whole genome shotgun (WGS) entry which is preliminary data.</text>
</comment>
<dbReference type="InterPro" id="IPR021236">
    <property type="entry name" value="Uncharacterised_YfdX"/>
</dbReference>
<feature type="region of interest" description="Disordered" evidence="1">
    <location>
        <begin position="289"/>
        <end position="357"/>
    </location>
</feature>
<keyword evidence="4" id="KW-1185">Reference proteome</keyword>
<organism evidence="3 4">
    <name type="scientific">Candidatus Competibacter phosphatis</name>
    <dbReference type="NCBI Taxonomy" id="221280"/>
    <lineage>
        <taxon>Bacteria</taxon>
        <taxon>Pseudomonadati</taxon>
        <taxon>Pseudomonadota</taxon>
        <taxon>Gammaproteobacteria</taxon>
        <taxon>Candidatus Competibacteraceae</taxon>
        <taxon>Candidatus Competibacter</taxon>
    </lineage>
</organism>
<evidence type="ECO:0000256" key="1">
    <source>
        <dbReference type="SAM" id="MobiDB-lite"/>
    </source>
</evidence>
<feature type="compositionally biased region" description="Pro residues" evidence="1">
    <location>
        <begin position="319"/>
        <end position="328"/>
    </location>
</feature>
<feature type="signal peptide" evidence="2">
    <location>
        <begin position="1"/>
        <end position="25"/>
    </location>
</feature>
<evidence type="ECO:0000313" key="4">
    <source>
        <dbReference type="Proteomes" id="UP000760480"/>
    </source>
</evidence>
<reference evidence="3 4" key="1">
    <citation type="submission" date="2019-03" db="EMBL/GenBank/DDBJ databases">
        <title>Metabolic reconstructions from genomes of highly enriched 'Candidatus Accumulibacter' and 'Candidatus Competibacter' bioreactor populations.</title>
        <authorList>
            <person name="Annavajhala M.K."/>
            <person name="Welles L."/>
            <person name="Abbas B."/>
            <person name="Sorokin D."/>
            <person name="Park H."/>
            <person name="Van Loosdrecht M."/>
            <person name="Chandran K."/>
        </authorList>
    </citation>
    <scope>NUCLEOTIDE SEQUENCE [LARGE SCALE GENOMIC DNA]</scope>
    <source>
        <strain evidence="3 4">SBR_G</strain>
    </source>
</reference>
<evidence type="ECO:0000256" key="2">
    <source>
        <dbReference type="SAM" id="SignalP"/>
    </source>
</evidence>
<evidence type="ECO:0000313" key="3">
    <source>
        <dbReference type="EMBL" id="NMQ17865.1"/>
    </source>
</evidence>
<feature type="chain" id="PRO_5045342763" evidence="2">
    <location>
        <begin position="26"/>
        <end position="377"/>
    </location>
</feature>
<keyword evidence="2" id="KW-0732">Signal</keyword>